<evidence type="ECO:0000256" key="1">
    <source>
        <dbReference type="SAM" id="MobiDB-lite"/>
    </source>
</evidence>
<reference evidence="2" key="2">
    <citation type="submission" date="2020-09" db="EMBL/GenBank/DDBJ databases">
        <authorList>
            <person name="Sun Q."/>
            <person name="Ohkuma M."/>
        </authorList>
    </citation>
    <scope>NUCLEOTIDE SEQUENCE</scope>
    <source>
        <strain evidence="2">JCM 3090</strain>
    </source>
</reference>
<feature type="region of interest" description="Disordered" evidence="1">
    <location>
        <begin position="40"/>
        <end position="74"/>
    </location>
</feature>
<evidence type="ECO:0000313" key="2">
    <source>
        <dbReference type="EMBL" id="GGJ81762.1"/>
    </source>
</evidence>
<reference evidence="2" key="1">
    <citation type="journal article" date="2014" name="Int. J. Syst. Evol. Microbiol.">
        <title>Complete genome sequence of Corynebacterium casei LMG S-19264T (=DSM 44701T), isolated from a smear-ripened cheese.</title>
        <authorList>
            <consortium name="US DOE Joint Genome Institute (JGI-PGF)"/>
            <person name="Walter F."/>
            <person name="Albersmeier A."/>
            <person name="Kalinowski J."/>
            <person name="Ruckert C."/>
        </authorList>
    </citation>
    <scope>NUCLEOTIDE SEQUENCE</scope>
    <source>
        <strain evidence="2">JCM 3090</strain>
    </source>
</reference>
<dbReference type="EMBL" id="BMQB01000001">
    <property type="protein sequence ID" value="GGJ81762.1"/>
    <property type="molecule type" value="Genomic_DNA"/>
</dbReference>
<comment type="caution">
    <text evidence="2">The sequence shown here is derived from an EMBL/GenBank/DDBJ whole genome shotgun (WGS) entry which is preliminary data.</text>
</comment>
<gene>
    <name evidence="2" type="ORF">GCM10010123_09450</name>
</gene>
<organism evidence="2 3">
    <name type="scientific">Pilimelia anulata</name>
    <dbReference type="NCBI Taxonomy" id="53371"/>
    <lineage>
        <taxon>Bacteria</taxon>
        <taxon>Bacillati</taxon>
        <taxon>Actinomycetota</taxon>
        <taxon>Actinomycetes</taxon>
        <taxon>Micromonosporales</taxon>
        <taxon>Micromonosporaceae</taxon>
        <taxon>Pilimelia</taxon>
    </lineage>
</organism>
<accession>A0A8J3B2T4</accession>
<proteinExistence type="predicted"/>
<keyword evidence="3" id="KW-1185">Reference proteome</keyword>
<dbReference type="RefSeq" id="WP_189168720.1">
    <property type="nucleotide sequence ID" value="NZ_BMQB01000001.1"/>
</dbReference>
<dbReference type="Proteomes" id="UP000649739">
    <property type="component" value="Unassembled WGS sequence"/>
</dbReference>
<feature type="region of interest" description="Disordered" evidence="1">
    <location>
        <begin position="1"/>
        <end position="23"/>
    </location>
</feature>
<protein>
    <submittedName>
        <fullName evidence="2">Uncharacterized protein</fullName>
    </submittedName>
</protein>
<evidence type="ECO:0000313" key="3">
    <source>
        <dbReference type="Proteomes" id="UP000649739"/>
    </source>
</evidence>
<dbReference type="AlphaFoldDB" id="A0A8J3B2T4"/>
<sequence length="86" mass="8578">MMLLSDRTPTGTVSAAAAAPPPGVRRLCTPGRLRLLADAADDAGHATAAPADHPVEPTGGVAERGAMSGPTAEDPGVLVRLARIAD</sequence>
<name>A0A8J3B2T4_9ACTN</name>